<evidence type="ECO:0000259" key="1">
    <source>
        <dbReference type="Pfam" id="PF14065"/>
    </source>
</evidence>
<dbReference type="Proteomes" id="UP000184501">
    <property type="component" value="Unassembled WGS sequence"/>
</dbReference>
<gene>
    <name evidence="2" type="ORF">SAMN05444320_102495</name>
</gene>
<dbReference type="EMBL" id="FQVN01000002">
    <property type="protein sequence ID" value="SHF09611.1"/>
    <property type="molecule type" value="Genomic_DNA"/>
</dbReference>
<sequence length="408" mass="44292">MSNVLAVATATEALMLFLARSLPPDIGFGVNVVPGKPPAEPPQDPTISVFLYQVTPNAAMRNRDAPTRGPDGAVLRRPQAAIDLHYLISFYGDETKLVPQQLLGAVVRSLHEEPVLSRTDIEAAAQRAHLAGTDLAASPQRVRFTPAQMDLDDLSKLWSTMLQTPYALSVAYQATAVLLDGRATPTAGKPVLRRAIRVEPFVRPGLDRVLSVPSGSGPDVAPDEGPITADRDLVVFGVNLRRPGLTAMVGGKRANVVRLADDRVVLRQPDTLPPGTHGVQFRYEVTLGEPPVTRPWLESNLVPYVRRPRVVRARWQQGGIVVRTDIPVSLDQRAVLLLDEYGPRDRPRSYQFDARFPLAPGSDPVREFTVPVTGVAAGRYLVRVQVDGAQSPLEFADGAFTGPLVDVS</sequence>
<dbReference type="AlphaFoldDB" id="A0A1M4YV13"/>
<evidence type="ECO:0000313" key="2">
    <source>
        <dbReference type="EMBL" id="SHF09611.1"/>
    </source>
</evidence>
<protein>
    <recommendedName>
        <fullName evidence="1">Pvc16 N-terminal domain-containing protein</fullName>
    </recommendedName>
</protein>
<evidence type="ECO:0000313" key="3">
    <source>
        <dbReference type="Proteomes" id="UP000184501"/>
    </source>
</evidence>
<dbReference type="InterPro" id="IPR025351">
    <property type="entry name" value="Pvc16_N"/>
</dbReference>
<accession>A0A1M4YV13</accession>
<dbReference type="OrthoDB" id="527247at2"/>
<name>A0A1M4YV13_STRHI</name>
<organism evidence="2 3">
    <name type="scientific">Streptoalloteichus hindustanus</name>
    <dbReference type="NCBI Taxonomy" id="2017"/>
    <lineage>
        <taxon>Bacteria</taxon>
        <taxon>Bacillati</taxon>
        <taxon>Actinomycetota</taxon>
        <taxon>Actinomycetes</taxon>
        <taxon>Pseudonocardiales</taxon>
        <taxon>Pseudonocardiaceae</taxon>
        <taxon>Streptoalloteichus</taxon>
    </lineage>
</organism>
<reference evidence="2 3" key="1">
    <citation type="submission" date="2016-11" db="EMBL/GenBank/DDBJ databases">
        <authorList>
            <person name="Jaros S."/>
            <person name="Januszkiewicz K."/>
            <person name="Wedrychowicz H."/>
        </authorList>
    </citation>
    <scope>NUCLEOTIDE SEQUENCE [LARGE SCALE GENOMIC DNA]</scope>
    <source>
        <strain evidence="2 3">DSM 44523</strain>
    </source>
</reference>
<dbReference type="Pfam" id="PF14065">
    <property type="entry name" value="Pvc16_N"/>
    <property type="match status" value="1"/>
</dbReference>
<dbReference type="RefSeq" id="WP_073480720.1">
    <property type="nucleotide sequence ID" value="NZ_FQVN01000002.1"/>
</dbReference>
<keyword evidence="3" id="KW-1185">Reference proteome</keyword>
<proteinExistence type="predicted"/>
<dbReference type="STRING" id="2017.SAMN05444320_102495"/>
<feature type="domain" description="Pvc16 N-terminal" evidence="1">
    <location>
        <begin position="10"/>
        <end position="192"/>
    </location>
</feature>